<feature type="compositionally biased region" description="Acidic residues" evidence="1">
    <location>
        <begin position="995"/>
        <end position="1004"/>
    </location>
</feature>
<reference evidence="3" key="1">
    <citation type="submission" date="2022-10" db="EMBL/GenBank/DDBJ databases">
        <title>Tapping the CABI collections for fungal endophytes: first genome assemblies for Collariella, Neodidymelliopsis, Ascochyta clinopodiicola, Didymella pomorum, Didymosphaeria variabile, Neocosmospora piperis and Neocucurbitaria cava.</title>
        <authorList>
            <person name="Hill R."/>
        </authorList>
    </citation>
    <scope>NUCLEOTIDE SEQUENCE</scope>
    <source>
        <strain evidence="3">IMI 355082</strain>
    </source>
</reference>
<evidence type="ECO:0000256" key="1">
    <source>
        <dbReference type="SAM" id="MobiDB-lite"/>
    </source>
</evidence>
<protein>
    <recommendedName>
        <fullName evidence="2">Meiotically up-regulated protein Msb1/Mug8 domain-containing protein</fullName>
    </recommendedName>
</protein>
<evidence type="ECO:0000313" key="4">
    <source>
        <dbReference type="Proteomes" id="UP001140453"/>
    </source>
</evidence>
<feature type="compositionally biased region" description="Basic and acidic residues" evidence="1">
    <location>
        <begin position="804"/>
        <end position="813"/>
    </location>
</feature>
<organism evidence="3 4">
    <name type="scientific">Gnomoniopsis smithogilvyi</name>
    <dbReference type="NCBI Taxonomy" id="1191159"/>
    <lineage>
        <taxon>Eukaryota</taxon>
        <taxon>Fungi</taxon>
        <taxon>Dikarya</taxon>
        <taxon>Ascomycota</taxon>
        <taxon>Pezizomycotina</taxon>
        <taxon>Sordariomycetes</taxon>
        <taxon>Sordariomycetidae</taxon>
        <taxon>Diaporthales</taxon>
        <taxon>Gnomoniaceae</taxon>
        <taxon>Gnomoniopsis</taxon>
    </lineage>
</organism>
<dbReference type="EMBL" id="JAPEVB010000002">
    <property type="protein sequence ID" value="KAJ4394084.1"/>
    <property type="molecule type" value="Genomic_DNA"/>
</dbReference>
<evidence type="ECO:0000259" key="2">
    <source>
        <dbReference type="Pfam" id="PF08101"/>
    </source>
</evidence>
<dbReference type="AlphaFoldDB" id="A0A9W8YWE5"/>
<dbReference type="PANTHER" id="PTHR28093">
    <property type="entry name" value="MORPHOGENESIS-RELATED PROTEIN MSB1"/>
    <property type="match status" value="1"/>
</dbReference>
<dbReference type="InterPro" id="IPR037508">
    <property type="entry name" value="Msb1/Mug8"/>
</dbReference>
<feature type="region of interest" description="Disordered" evidence="1">
    <location>
        <begin position="533"/>
        <end position="605"/>
    </location>
</feature>
<dbReference type="InterPro" id="IPR008936">
    <property type="entry name" value="Rho_GTPase_activation_prot"/>
</dbReference>
<dbReference type="Pfam" id="PF08101">
    <property type="entry name" value="Msb1-Mug8_dom"/>
    <property type="match status" value="1"/>
</dbReference>
<proteinExistence type="predicted"/>
<dbReference type="Gene3D" id="1.10.555.10">
    <property type="entry name" value="Rho GTPase activation protein"/>
    <property type="match status" value="1"/>
</dbReference>
<feature type="compositionally biased region" description="Low complexity" evidence="1">
    <location>
        <begin position="964"/>
        <end position="977"/>
    </location>
</feature>
<feature type="region of interest" description="Disordered" evidence="1">
    <location>
        <begin position="1"/>
        <end position="35"/>
    </location>
</feature>
<evidence type="ECO:0000313" key="3">
    <source>
        <dbReference type="EMBL" id="KAJ4394084.1"/>
    </source>
</evidence>
<feature type="compositionally biased region" description="Low complexity" evidence="1">
    <location>
        <begin position="577"/>
        <end position="590"/>
    </location>
</feature>
<keyword evidence="4" id="KW-1185">Reference proteome</keyword>
<dbReference type="PANTHER" id="PTHR28093:SF1">
    <property type="entry name" value="MORPHOGENESIS-RELATED PROTEIN MSB1"/>
    <property type="match status" value="1"/>
</dbReference>
<feature type="region of interest" description="Disordered" evidence="1">
    <location>
        <begin position="360"/>
        <end position="394"/>
    </location>
</feature>
<feature type="compositionally biased region" description="Polar residues" evidence="1">
    <location>
        <begin position="662"/>
        <end position="672"/>
    </location>
</feature>
<feature type="region of interest" description="Disordered" evidence="1">
    <location>
        <begin position="662"/>
        <end position="1037"/>
    </location>
</feature>
<dbReference type="Proteomes" id="UP001140453">
    <property type="component" value="Unassembled WGS sequence"/>
</dbReference>
<feature type="compositionally biased region" description="Polar residues" evidence="1">
    <location>
        <begin position="562"/>
        <end position="575"/>
    </location>
</feature>
<dbReference type="OrthoDB" id="3362494at2759"/>
<sequence length="1037" mass="115329">MGIFSRKKDGKSKKKGGSQDQYDQQPAKPQWTDGWARTSVEPEEVHELIKRCTEEIKKRALDHPFLLLPFRPTSDPSAVRTFIRHFFDDNALRGEVLAQELRMTEPMVIAGVIKWCWSRLQNGVVGWDAYELFKVGEQDSNMARDSFKTFIPLSVENGAKTSIIFNFFDLLSAIAAHGKMNGLGGRKLSRMAAWWAFEQKETGTGFDGGYKEWLKAADATSHLFFAYLRTLAPQQQGPGTISLIPRSLQALLKDTEYPPKRPVLMQASTYKVVMIVESVSPTPFSLLRRGNHFQYREDSLQQFSEYEDPVAALTEECRRVLRAIAAANQTQAVSSAKHSTSLRDASWSRFEDIGFGGTLEDDDEDDFLSSPTPQPITGLRTTPASGVNRGGRPTTPSWADFLSSGFIDDRAGSPTNLLPPDQQLPPIDATVRQRSAQSHRPRLESHGNVEQGELASINQIHLDEAFWWVWMNSLAPEETPDRKSAFGRCAVIETIIRNGRWLVFEEVVKGAAPEPQEGAYVAQKKSFFSWRRKDKEKNGVVRRKSTNGKKSSEKNDGRVKGSATTGAMSKTSLGPDQQAKIQAAAQQLQAKQEREQRQAQGLPVRRGRTDAELMAEKTQSVMTLQPMIMKEASPAMKWANRYDKDTIREAYLANSMAGRGLGQSTMQSNGLMSNGFPEEPEPSPSLRPARTPSVRSTAEDRRAEMTSPFPAASEAGRETPLPPVQYDEVPNSTELMREDMMSPEPAEGDSPKQNKKLRKGEKKTGGFRKLFGRTRRASKVPDEAPVDMATFLNASRDAPTPEPRASETAHRADTPQQDSPGQRTPRPQAIMNDGPVSPMSPEQQDEAEREDPIAQPSNSSLHEAESRVETADEEEAKQEFSRFDQGPLSDQPAFIPDEEDDATPPPIQRTRSPMTQAEPEPEVEPEAKVEDTPEPQRRTKPRPRPIQPTGPQTAPAIERWAQIRKNAANRAAQSQQRQSEEKSRPEAPAVSNPEEPSDTSGEETIESRVARIKARVAELTGNMDGPQAPGARPPVPR</sequence>
<comment type="caution">
    <text evidence="3">The sequence shown here is derived from an EMBL/GenBank/DDBJ whole genome shotgun (WGS) entry which is preliminary data.</text>
</comment>
<dbReference type="InterPro" id="IPR012965">
    <property type="entry name" value="Msb1/Mug8_dom"/>
</dbReference>
<dbReference type="CDD" id="cd04401">
    <property type="entry name" value="RhoGAP_fMSB1"/>
    <property type="match status" value="1"/>
</dbReference>
<accession>A0A9W8YWE5</accession>
<name>A0A9W8YWE5_9PEZI</name>
<gene>
    <name evidence="3" type="ORF">N0V93_003301</name>
</gene>
<feature type="compositionally biased region" description="Basic and acidic residues" evidence="1">
    <location>
        <begin position="925"/>
        <end position="937"/>
    </location>
</feature>
<feature type="domain" description="Meiotically up-regulated protein Msb1/Mug8" evidence="2">
    <location>
        <begin position="40"/>
        <end position="506"/>
    </location>
</feature>
<feature type="compositionally biased region" description="Basic and acidic residues" evidence="1">
    <location>
        <begin position="550"/>
        <end position="559"/>
    </location>
</feature>